<evidence type="ECO:0000313" key="3">
    <source>
        <dbReference type="Proteomes" id="UP001366166"/>
    </source>
</evidence>
<gene>
    <name evidence="2" type="ORF">FAK_24710</name>
</gene>
<dbReference type="Gene3D" id="3.40.630.30">
    <property type="match status" value="1"/>
</dbReference>
<dbReference type="AlphaFoldDB" id="A0AAU9EF57"/>
<dbReference type="PROSITE" id="PS51186">
    <property type="entry name" value="GNAT"/>
    <property type="match status" value="1"/>
</dbReference>
<proteinExistence type="predicted"/>
<organism evidence="2 3">
    <name type="scientific">Desulfoferula mesophila</name>
    <dbReference type="NCBI Taxonomy" id="3058419"/>
    <lineage>
        <taxon>Bacteria</taxon>
        <taxon>Pseudomonadati</taxon>
        <taxon>Thermodesulfobacteriota</taxon>
        <taxon>Desulfarculia</taxon>
        <taxon>Desulfarculales</taxon>
        <taxon>Desulfarculaceae</taxon>
        <taxon>Desulfoferula</taxon>
    </lineage>
</organism>
<dbReference type="RefSeq" id="WP_338599761.1">
    <property type="nucleotide sequence ID" value="NZ_AP028679.1"/>
</dbReference>
<feature type="domain" description="N-acetyltransferase" evidence="1">
    <location>
        <begin position="13"/>
        <end position="166"/>
    </location>
</feature>
<dbReference type="Proteomes" id="UP001366166">
    <property type="component" value="Chromosome"/>
</dbReference>
<dbReference type="InterPro" id="IPR016181">
    <property type="entry name" value="Acyl_CoA_acyltransferase"/>
</dbReference>
<dbReference type="Pfam" id="PF00583">
    <property type="entry name" value="Acetyltransf_1"/>
    <property type="match status" value="1"/>
</dbReference>
<dbReference type="InterPro" id="IPR000182">
    <property type="entry name" value="GNAT_dom"/>
</dbReference>
<dbReference type="EMBL" id="AP028679">
    <property type="protein sequence ID" value="BEQ15405.1"/>
    <property type="molecule type" value="Genomic_DNA"/>
</dbReference>
<dbReference type="SUPFAM" id="SSF55729">
    <property type="entry name" value="Acyl-CoA N-acyltransferases (Nat)"/>
    <property type="match status" value="1"/>
</dbReference>
<reference evidence="3" key="1">
    <citation type="journal article" date="2023" name="Arch. Microbiol.">
        <title>Desulfoferula mesophilus gen. nov. sp. nov., a mesophilic sulfate-reducing bacterium isolated from a brackish lake sediment.</title>
        <authorList>
            <person name="Watanabe T."/>
            <person name="Yabe T."/>
            <person name="Tsuji J.M."/>
            <person name="Fukui M."/>
        </authorList>
    </citation>
    <scope>NUCLEOTIDE SEQUENCE [LARGE SCALE GENOMIC DNA]</scope>
    <source>
        <strain evidence="3">12FAK</strain>
    </source>
</reference>
<sequence>MPNVAMNLDSWREEVLPSDEALVKRLVAASGFFRPDEVAVAAELVSERLSKGPASGYRFIFVPQGDGLAGYACYGPIACTTASWDLFWIVVDQLLRGAGLGGALLELAEQRAAAAGAERMYVETSSRPLYRPTRHFYQARGYAPQAVLTDFYAPGDDKVIYLKRMNRP</sequence>
<protein>
    <recommendedName>
        <fullName evidence="1">N-acetyltransferase domain-containing protein</fullName>
    </recommendedName>
</protein>
<dbReference type="GO" id="GO:0016747">
    <property type="term" value="F:acyltransferase activity, transferring groups other than amino-acyl groups"/>
    <property type="evidence" value="ECO:0007669"/>
    <property type="project" value="InterPro"/>
</dbReference>
<evidence type="ECO:0000313" key="2">
    <source>
        <dbReference type="EMBL" id="BEQ15405.1"/>
    </source>
</evidence>
<accession>A0AAU9EF57</accession>
<evidence type="ECO:0000259" key="1">
    <source>
        <dbReference type="PROSITE" id="PS51186"/>
    </source>
</evidence>
<dbReference type="KEGG" id="dmp:FAK_24710"/>
<keyword evidence="3" id="KW-1185">Reference proteome</keyword>
<name>A0AAU9EF57_9BACT</name>